<evidence type="ECO:0008006" key="4">
    <source>
        <dbReference type="Google" id="ProtNLM"/>
    </source>
</evidence>
<sequence length="172" mass="20679">MGEKRVFKHFFIWETEKEEKLLTRMLAQGLELYDYNMVCYTFKQTTSRNMMYKIDHKEDSANIGEYISLYEACGWEYVTMFGDKYYFRCEANAEEPVIYSENETKIEKMTYMWKMLFRSYIVIFLSSLTILFGTVFGDSFVMKGFVVLFNLFYISYFARLAYEIRKGKKEAL</sequence>
<evidence type="ECO:0000256" key="1">
    <source>
        <dbReference type="SAM" id="Phobius"/>
    </source>
</evidence>
<reference evidence="2" key="1">
    <citation type="journal article" date="2014" name="Int. J. Syst. Evol. Microbiol.">
        <title>Complete genome sequence of Corynebacterium casei LMG S-19264T (=DSM 44701T), isolated from a smear-ripened cheese.</title>
        <authorList>
            <consortium name="US DOE Joint Genome Institute (JGI-PGF)"/>
            <person name="Walter F."/>
            <person name="Albersmeier A."/>
            <person name="Kalinowski J."/>
            <person name="Ruckert C."/>
        </authorList>
    </citation>
    <scope>NUCLEOTIDE SEQUENCE</scope>
    <source>
        <strain evidence="2">CGMCC 1.12698</strain>
    </source>
</reference>
<protein>
    <recommendedName>
        <fullName evidence="4">DUF2812 domain-containing protein</fullName>
    </recommendedName>
</protein>
<accession>A0A917EQR9</accession>
<comment type="caution">
    <text evidence="2">The sequence shown here is derived from an EMBL/GenBank/DDBJ whole genome shotgun (WGS) entry which is preliminary data.</text>
</comment>
<keyword evidence="3" id="KW-1185">Reference proteome</keyword>
<dbReference type="Pfam" id="PF11193">
    <property type="entry name" value="DUF2812"/>
    <property type="match status" value="1"/>
</dbReference>
<dbReference type="AlphaFoldDB" id="A0A917EQR9"/>
<keyword evidence="1" id="KW-1133">Transmembrane helix</keyword>
<keyword evidence="1" id="KW-0812">Transmembrane</keyword>
<dbReference type="Proteomes" id="UP000605259">
    <property type="component" value="Unassembled WGS sequence"/>
</dbReference>
<keyword evidence="1" id="KW-0472">Membrane</keyword>
<dbReference type="EMBL" id="BMFK01000002">
    <property type="protein sequence ID" value="GGE74137.1"/>
    <property type="molecule type" value="Genomic_DNA"/>
</dbReference>
<feature type="transmembrane region" description="Helical" evidence="1">
    <location>
        <begin position="142"/>
        <end position="162"/>
    </location>
</feature>
<reference evidence="2" key="2">
    <citation type="submission" date="2020-09" db="EMBL/GenBank/DDBJ databases">
        <authorList>
            <person name="Sun Q."/>
            <person name="Zhou Y."/>
        </authorList>
    </citation>
    <scope>NUCLEOTIDE SEQUENCE</scope>
    <source>
        <strain evidence="2">CGMCC 1.12698</strain>
    </source>
</reference>
<organism evidence="2 3">
    <name type="scientific">Priestia taiwanensis</name>
    <dbReference type="NCBI Taxonomy" id="1347902"/>
    <lineage>
        <taxon>Bacteria</taxon>
        <taxon>Bacillati</taxon>
        <taxon>Bacillota</taxon>
        <taxon>Bacilli</taxon>
        <taxon>Bacillales</taxon>
        <taxon>Bacillaceae</taxon>
        <taxon>Priestia</taxon>
    </lineage>
</organism>
<gene>
    <name evidence="2" type="ORF">GCM10007140_25060</name>
</gene>
<dbReference type="RefSeq" id="WP_188388833.1">
    <property type="nucleotide sequence ID" value="NZ_BMFK01000002.1"/>
</dbReference>
<evidence type="ECO:0000313" key="3">
    <source>
        <dbReference type="Proteomes" id="UP000605259"/>
    </source>
</evidence>
<dbReference type="InterPro" id="IPR021359">
    <property type="entry name" value="DUF2812"/>
</dbReference>
<evidence type="ECO:0000313" key="2">
    <source>
        <dbReference type="EMBL" id="GGE74137.1"/>
    </source>
</evidence>
<proteinExistence type="predicted"/>
<name>A0A917EQR9_9BACI</name>
<feature type="transmembrane region" description="Helical" evidence="1">
    <location>
        <begin position="115"/>
        <end position="136"/>
    </location>
</feature>